<dbReference type="InterPro" id="IPR006282">
    <property type="entry name" value="Thi_PPkinase"/>
</dbReference>
<evidence type="ECO:0000256" key="1">
    <source>
        <dbReference type="ARBA" id="ARBA00022679"/>
    </source>
</evidence>
<protein>
    <recommendedName>
        <fullName evidence="5">Thiamine diphosphokinase</fullName>
        <ecNumber evidence="5">2.7.6.2</ecNumber>
    </recommendedName>
</protein>
<evidence type="ECO:0000313" key="8">
    <source>
        <dbReference type="Proteomes" id="UP001596528"/>
    </source>
</evidence>
<accession>A0ABW2V5B9</accession>
<gene>
    <name evidence="7" type="ORF">ACFQWB_15540</name>
</gene>
<evidence type="ECO:0000256" key="4">
    <source>
        <dbReference type="ARBA" id="ARBA00022840"/>
    </source>
</evidence>
<dbReference type="InterPro" id="IPR007373">
    <property type="entry name" value="Thiamin_PyroPKinase_B1-bd"/>
</dbReference>
<feature type="domain" description="Thiamin pyrophosphokinase thiamin-binding" evidence="6">
    <location>
        <begin position="142"/>
        <end position="208"/>
    </location>
</feature>
<name>A0ABW2V5B9_9BACL</name>
<evidence type="ECO:0000259" key="6">
    <source>
        <dbReference type="SMART" id="SM00983"/>
    </source>
</evidence>
<comment type="caution">
    <text evidence="7">The sequence shown here is derived from an EMBL/GenBank/DDBJ whole genome shotgun (WGS) entry which is preliminary data.</text>
</comment>
<dbReference type="InterPro" id="IPR007371">
    <property type="entry name" value="TPK_catalytic"/>
</dbReference>
<dbReference type="Pfam" id="PF04263">
    <property type="entry name" value="TPK_catalytic"/>
    <property type="match status" value="1"/>
</dbReference>
<evidence type="ECO:0000313" key="7">
    <source>
        <dbReference type="EMBL" id="MFC7751332.1"/>
    </source>
</evidence>
<keyword evidence="3" id="KW-0418">Kinase</keyword>
<evidence type="ECO:0000256" key="2">
    <source>
        <dbReference type="ARBA" id="ARBA00022741"/>
    </source>
</evidence>
<dbReference type="SMART" id="SM00983">
    <property type="entry name" value="TPK_B1_binding"/>
    <property type="match status" value="1"/>
</dbReference>
<evidence type="ECO:0000256" key="3">
    <source>
        <dbReference type="ARBA" id="ARBA00022777"/>
    </source>
</evidence>
<dbReference type="SUPFAM" id="SSF63999">
    <property type="entry name" value="Thiamin pyrophosphokinase, catalytic domain"/>
    <property type="match status" value="1"/>
</dbReference>
<proteinExistence type="predicted"/>
<keyword evidence="2" id="KW-0547">Nucleotide-binding</keyword>
<dbReference type="InterPro" id="IPR036371">
    <property type="entry name" value="TPK_B1-bd_sf"/>
</dbReference>
<dbReference type="NCBIfam" id="TIGR01378">
    <property type="entry name" value="thi_PPkinase"/>
    <property type="match status" value="1"/>
</dbReference>
<reference evidence="8" key="1">
    <citation type="journal article" date="2019" name="Int. J. Syst. Evol. Microbiol.">
        <title>The Global Catalogue of Microorganisms (GCM) 10K type strain sequencing project: providing services to taxonomists for standard genome sequencing and annotation.</title>
        <authorList>
            <consortium name="The Broad Institute Genomics Platform"/>
            <consortium name="The Broad Institute Genome Sequencing Center for Infectious Disease"/>
            <person name="Wu L."/>
            <person name="Ma J."/>
        </authorList>
    </citation>
    <scope>NUCLEOTIDE SEQUENCE [LARGE SCALE GENOMIC DNA]</scope>
    <source>
        <strain evidence="8">JCM 18657</strain>
    </source>
</reference>
<dbReference type="RefSeq" id="WP_138788559.1">
    <property type="nucleotide sequence ID" value="NZ_JBHTGQ010000041.1"/>
</dbReference>
<dbReference type="SUPFAM" id="SSF63862">
    <property type="entry name" value="Thiamin pyrophosphokinase, substrate-binding domain"/>
    <property type="match status" value="1"/>
</dbReference>
<dbReference type="Gene3D" id="3.40.50.10240">
    <property type="entry name" value="Thiamin pyrophosphokinase, catalytic domain"/>
    <property type="match status" value="1"/>
</dbReference>
<dbReference type="Pfam" id="PF04265">
    <property type="entry name" value="TPK_B1_binding"/>
    <property type="match status" value="1"/>
</dbReference>
<keyword evidence="4" id="KW-0067">ATP-binding</keyword>
<dbReference type="InterPro" id="IPR036759">
    <property type="entry name" value="TPK_catalytic_sf"/>
</dbReference>
<keyword evidence="8" id="KW-1185">Reference proteome</keyword>
<dbReference type="PANTHER" id="PTHR41299:SF1">
    <property type="entry name" value="THIAMINE PYROPHOSPHOKINASE"/>
    <property type="match status" value="1"/>
</dbReference>
<sequence length="223" mass="24118">MPQRIWIFGGGDLEAWALEELVRDDRLVGADRGAWFLVSNGYRPELSIGDFDSVTAEEAALIRENSASYADCDAVDKDKTDLELALDWAIAERPAEIVVVGATGTRFDHTLANVQLLRKASEAGIPCRIVDARNEIRLARGGERTLVRKGPYHYVSLLPLAGEVRGITLTGFRYPLNDATLPVGSTLGVSNELLGESGVVESASGDLLVISSRLDRPSADARP</sequence>
<dbReference type="Proteomes" id="UP001596528">
    <property type="component" value="Unassembled WGS sequence"/>
</dbReference>
<dbReference type="InterPro" id="IPR053149">
    <property type="entry name" value="TPK"/>
</dbReference>
<organism evidence="7 8">
    <name type="scientific">Paenibacillus thermoaerophilus</name>
    <dbReference type="NCBI Taxonomy" id="1215385"/>
    <lineage>
        <taxon>Bacteria</taxon>
        <taxon>Bacillati</taxon>
        <taxon>Bacillota</taxon>
        <taxon>Bacilli</taxon>
        <taxon>Bacillales</taxon>
        <taxon>Paenibacillaceae</taxon>
        <taxon>Paenibacillus</taxon>
    </lineage>
</organism>
<dbReference type="PANTHER" id="PTHR41299">
    <property type="entry name" value="THIAMINE PYROPHOSPHOKINASE"/>
    <property type="match status" value="1"/>
</dbReference>
<dbReference type="CDD" id="cd07995">
    <property type="entry name" value="TPK"/>
    <property type="match status" value="1"/>
</dbReference>
<dbReference type="EC" id="2.7.6.2" evidence="5"/>
<evidence type="ECO:0000256" key="5">
    <source>
        <dbReference type="NCBIfam" id="TIGR01378"/>
    </source>
</evidence>
<keyword evidence="1 7" id="KW-0808">Transferase</keyword>
<dbReference type="EMBL" id="JBHTGQ010000041">
    <property type="protein sequence ID" value="MFC7751332.1"/>
    <property type="molecule type" value="Genomic_DNA"/>
</dbReference>
<dbReference type="GO" id="GO:0004788">
    <property type="term" value="F:thiamine diphosphokinase activity"/>
    <property type="evidence" value="ECO:0007669"/>
    <property type="project" value="UniProtKB-EC"/>
</dbReference>